<gene>
    <name evidence="9" type="ORF">KO481_39420</name>
</gene>
<keyword evidence="3" id="KW-0805">Transcription regulation</keyword>
<dbReference type="Proteomes" id="UP000733379">
    <property type="component" value="Unassembled WGS sequence"/>
</dbReference>
<dbReference type="InterPro" id="IPR013325">
    <property type="entry name" value="RNA_pol_sigma_r2"/>
</dbReference>
<dbReference type="InterPro" id="IPR032710">
    <property type="entry name" value="NTF2-like_dom_sf"/>
</dbReference>
<dbReference type="SUPFAM" id="SSF88946">
    <property type="entry name" value="Sigma2 domain of RNA polymerase sigma factors"/>
    <property type="match status" value="1"/>
</dbReference>
<dbReference type="SUPFAM" id="SSF54427">
    <property type="entry name" value="NTF2-like"/>
    <property type="match status" value="1"/>
</dbReference>
<keyword evidence="10" id="KW-1185">Reference proteome</keyword>
<keyword evidence="6" id="KW-0804">Transcription</keyword>
<dbReference type="Pfam" id="PF04542">
    <property type="entry name" value="Sigma70_r2"/>
    <property type="match status" value="1"/>
</dbReference>
<evidence type="ECO:0000256" key="5">
    <source>
        <dbReference type="ARBA" id="ARBA00023125"/>
    </source>
</evidence>
<feature type="domain" description="RNA polymerase sigma factor 70 region 4 type 2" evidence="8">
    <location>
        <begin position="106"/>
        <end position="156"/>
    </location>
</feature>
<dbReference type="InterPro" id="IPR052704">
    <property type="entry name" value="ECF_Sigma-70_Domain"/>
</dbReference>
<dbReference type="Gene3D" id="1.10.10.10">
    <property type="entry name" value="Winged helix-like DNA-binding domain superfamily/Winged helix DNA-binding domain"/>
    <property type="match status" value="1"/>
</dbReference>
<dbReference type="PANTHER" id="PTHR30173:SF43">
    <property type="entry name" value="ECF RNA POLYMERASE SIGMA FACTOR SIGI-RELATED"/>
    <property type="match status" value="1"/>
</dbReference>
<dbReference type="EMBL" id="JAHKNI010000023">
    <property type="protein sequence ID" value="MBU3067579.1"/>
    <property type="molecule type" value="Genomic_DNA"/>
</dbReference>
<evidence type="ECO:0000313" key="9">
    <source>
        <dbReference type="EMBL" id="MBU3067579.1"/>
    </source>
</evidence>
<evidence type="ECO:0000313" key="10">
    <source>
        <dbReference type="Proteomes" id="UP000733379"/>
    </source>
</evidence>
<accession>A0ABS6BBC0</accession>
<dbReference type="Pfam" id="PF08281">
    <property type="entry name" value="Sigma70_r4_2"/>
    <property type="match status" value="1"/>
</dbReference>
<dbReference type="SUPFAM" id="SSF88659">
    <property type="entry name" value="Sigma3 and sigma4 domains of RNA polymerase sigma factors"/>
    <property type="match status" value="1"/>
</dbReference>
<evidence type="ECO:0000259" key="7">
    <source>
        <dbReference type="Pfam" id="PF04542"/>
    </source>
</evidence>
<reference evidence="9 10" key="1">
    <citation type="submission" date="2021-06" db="EMBL/GenBank/DDBJ databases">
        <title>Actinomycetes sequencing.</title>
        <authorList>
            <person name="Shan Q."/>
        </authorList>
    </citation>
    <scope>NUCLEOTIDE SEQUENCE [LARGE SCALE GENOMIC DNA]</scope>
    <source>
        <strain evidence="9 10">NEAU-G5</strain>
    </source>
</reference>
<name>A0ABS6BBC0_9NOCA</name>
<dbReference type="InterPro" id="IPR013249">
    <property type="entry name" value="RNA_pol_sigma70_r4_t2"/>
</dbReference>
<evidence type="ECO:0000256" key="1">
    <source>
        <dbReference type="ARBA" id="ARBA00010641"/>
    </source>
</evidence>
<dbReference type="InterPro" id="IPR013324">
    <property type="entry name" value="RNA_pol_sigma_r3/r4-like"/>
</dbReference>
<dbReference type="Gene3D" id="3.10.450.50">
    <property type="match status" value="1"/>
</dbReference>
<proteinExistence type="inferred from homology"/>
<dbReference type="InterPro" id="IPR014284">
    <property type="entry name" value="RNA_pol_sigma-70_dom"/>
</dbReference>
<organism evidence="9 10">
    <name type="scientific">Nocardia albiluteola</name>
    <dbReference type="NCBI Taxonomy" id="2842303"/>
    <lineage>
        <taxon>Bacteria</taxon>
        <taxon>Bacillati</taxon>
        <taxon>Actinomycetota</taxon>
        <taxon>Actinomycetes</taxon>
        <taxon>Mycobacteriales</taxon>
        <taxon>Nocardiaceae</taxon>
        <taxon>Nocardia</taxon>
    </lineage>
</organism>
<dbReference type="PANTHER" id="PTHR30173">
    <property type="entry name" value="SIGMA 19 FACTOR"/>
    <property type="match status" value="1"/>
</dbReference>
<sequence length="284" mass="30619">MTNDADLLARHFEQQRDRLRALAFRILGSTAEAEDAVQEAWLRLSRTDAAEVENLAGWLTTVTGRICLNMLSSRKTRREDPLIDHEPPAVAGPENDVLLGDSIGAALLVVLDTLTPPERLAFVLHDLFGMPFDEIAPILGKSTAATRQLASRARRRVRGVEEVEVDRDRQRQVVEAFLNASRAGEFAELLALLDPDVVLRADGAAALMGATAEVRGAGDVAETFCGRAKAALLTLIDGNAGAVWSAGGAPRMVFDFTVTDGRITAIDMLADPDLLADLDLQPLS</sequence>
<comment type="caution">
    <text evidence="9">The sequence shown here is derived from an EMBL/GenBank/DDBJ whole genome shotgun (WGS) entry which is preliminary data.</text>
</comment>
<dbReference type="RefSeq" id="WP_215923660.1">
    <property type="nucleotide sequence ID" value="NZ_JAHKNI010000023.1"/>
</dbReference>
<dbReference type="InterPro" id="IPR007627">
    <property type="entry name" value="RNA_pol_sigma70_r2"/>
</dbReference>
<keyword evidence="5" id="KW-0238">DNA-binding</keyword>
<dbReference type="InterPro" id="IPR036388">
    <property type="entry name" value="WH-like_DNA-bd_sf"/>
</dbReference>
<evidence type="ECO:0000256" key="4">
    <source>
        <dbReference type="ARBA" id="ARBA00023082"/>
    </source>
</evidence>
<comment type="similarity">
    <text evidence="1">Belongs to the sigma-70 factor family. ECF subfamily.</text>
</comment>
<dbReference type="NCBIfam" id="TIGR02937">
    <property type="entry name" value="sigma70-ECF"/>
    <property type="match status" value="1"/>
</dbReference>
<comment type="subunit">
    <text evidence="2">Interacts transiently with the RNA polymerase catalytic core formed by RpoA, RpoB, RpoC and RpoZ (2 alpha, 1 beta, 1 beta' and 1 omega subunit) to form the RNA polymerase holoenzyme that can initiate transcription.</text>
</comment>
<dbReference type="Gene3D" id="1.10.1740.10">
    <property type="match status" value="1"/>
</dbReference>
<evidence type="ECO:0000259" key="8">
    <source>
        <dbReference type="Pfam" id="PF08281"/>
    </source>
</evidence>
<evidence type="ECO:0000256" key="2">
    <source>
        <dbReference type="ARBA" id="ARBA00011344"/>
    </source>
</evidence>
<evidence type="ECO:0000256" key="6">
    <source>
        <dbReference type="ARBA" id="ARBA00023163"/>
    </source>
</evidence>
<protein>
    <submittedName>
        <fullName evidence="9">Sigma-70 family RNA polymerase sigma factor</fullName>
    </submittedName>
</protein>
<evidence type="ECO:0000256" key="3">
    <source>
        <dbReference type="ARBA" id="ARBA00023015"/>
    </source>
</evidence>
<feature type="domain" description="RNA polymerase sigma-70 region 2" evidence="7">
    <location>
        <begin position="12"/>
        <end position="75"/>
    </location>
</feature>
<keyword evidence="4" id="KW-0731">Sigma factor</keyword>